<dbReference type="Proteomes" id="UP000236047">
    <property type="component" value="Unassembled WGS sequence"/>
</dbReference>
<keyword evidence="3" id="KW-1185">Reference proteome</keyword>
<evidence type="ECO:0000256" key="1">
    <source>
        <dbReference type="SAM" id="MobiDB-lite"/>
    </source>
</evidence>
<dbReference type="AlphaFoldDB" id="A0A2N8PGF7"/>
<accession>A0A2N8PGF7</accession>
<proteinExistence type="predicted"/>
<evidence type="ECO:0000313" key="3">
    <source>
        <dbReference type="Proteomes" id="UP000236047"/>
    </source>
</evidence>
<reference evidence="3" key="1">
    <citation type="submission" date="2015-09" db="EMBL/GenBank/DDBJ databases">
        <authorList>
            <person name="Graham D.E."/>
            <person name="Mahan K.M."/>
            <person name="Klingeman D.M."/>
            <person name="Fida T."/>
            <person name="Giannone R.J."/>
            <person name="Hettich R.L."/>
            <person name="Parry R.J."/>
            <person name="Spain J.C."/>
        </authorList>
    </citation>
    <scope>NUCLEOTIDE SEQUENCE [LARGE SCALE GENOMIC DNA]</scope>
    <source>
        <strain evidence="3">JCM 4701</strain>
    </source>
</reference>
<name>A0A2N8PGF7_STRNR</name>
<gene>
    <name evidence="2" type="ORF">AOB60_03665</name>
</gene>
<protein>
    <submittedName>
        <fullName evidence="2">Uncharacterized protein</fullName>
    </submittedName>
</protein>
<feature type="compositionally biased region" description="Basic and acidic residues" evidence="1">
    <location>
        <begin position="38"/>
        <end position="67"/>
    </location>
</feature>
<organism evidence="2 3">
    <name type="scientific">Streptomyces noursei</name>
    <name type="common">Streptomyces albulus</name>
    <dbReference type="NCBI Taxonomy" id="1971"/>
    <lineage>
        <taxon>Bacteria</taxon>
        <taxon>Bacillati</taxon>
        <taxon>Actinomycetota</taxon>
        <taxon>Actinomycetes</taxon>
        <taxon>Kitasatosporales</taxon>
        <taxon>Streptomycetaceae</taxon>
        <taxon>Streptomyces</taxon>
    </lineage>
</organism>
<evidence type="ECO:0000313" key="2">
    <source>
        <dbReference type="EMBL" id="PNE40125.1"/>
    </source>
</evidence>
<comment type="caution">
    <text evidence="2">The sequence shown here is derived from an EMBL/GenBank/DDBJ whole genome shotgun (WGS) entry which is preliminary data.</text>
</comment>
<dbReference type="EMBL" id="LJSN01000002">
    <property type="protein sequence ID" value="PNE40125.1"/>
    <property type="molecule type" value="Genomic_DNA"/>
</dbReference>
<feature type="region of interest" description="Disordered" evidence="1">
    <location>
        <begin position="34"/>
        <end position="67"/>
    </location>
</feature>
<sequence length="67" mass="7775">MVVRTGTRAVLVLRRVGRLAERSETREAIADWVSPSAARHDSRWRTRRDPHDETPGCHHDSNIDQRM</sequence>